<evidence type="ECO:0000256" key="4">
    <source>
        <dbReference type="ARBA" id="ARBA00023136"/>
    </source>
</evidence>
<comment type="caution">
    <text evidence="7">The sequence shown here is derived from an EMBL/GenBank/DDBJ whole genome shotgun (WGS) entry which is preliminary data.</text>
</comment>
<name>A0A9W8I4K0_9FUNG</name>
<dbReference type="OrthoDB" id="1436450at2759"/>
<feature type="transmembrane region" description="Helical" evidence="6">
    <location>
        <begin position="225"/>
        <end position="251"/>
    </location>
</feature>
<feature type="transmembrane region" description="Helical" evidence="6">
    <location>
        <begin position="105"/>
        <end position="122"/>
    </location>
</feature>
<comment type="subcellular location">
    <subcellularLocation>
        <location evidence="1">Membrane</location>
        <topology evidence="1">Multi-pass membrane protein</topology>
    </subcellularLocation>
</comment>
<feature type="transmembrane region" description="Helical" evidence="6">
    <location>
        <begin position="12"/>
        <end position="28"/>
    </location>
</feature>
<dbReference type="PANTHER" id="PTHR23051">
    <property type="entry name" value="SOLUTE CARRIER FAMILY 35, MEMBER F5"/>
    <property type="match status" value="1"/>
</dbReference>
<feature type="transmembrane region" description="Helical" evidence="6">
    <location>
        <begin position="263"/>
        <end position="285"/>
    </location>
</feature>
<feature type="compositionally biased region" description="Polar residues" evidence="5">
    <location>
        <begin position="44"/>
        <end position="61"/>
    </location>
</feature>
<dbReference type="AlphaFoldDB" id="A0A9W8I4K0"/>
<sequence length="337" mass="36568">MTAAFAGYSRHTVGLLLLLGVVFIWVDTRQTARKRSRSDDALDIQSTSIDPTPAINASSTQYHRDENIRNRSEEGTALVHPSMANGQAQSSNNDAALEKLTMRETVKLGVAFSILWFAANVTQNASLAYTSVASSSILCSTSGLFTLVIGYVASVEKFNTTRLTAVLASILGVYCIIKYGSHETSNMSMSHSWIGDFLALLSAALYGCYTILLKRQIGDESRLDAPLFFGVVGLANTLLLWPGFIILHFSGVETFQLPHSQSIWAMILVNAFIGTFLSDYLWLLAMLMTSPLVVTLGLSLTIPLSMAGDVLFKGFSVSFPYYVGALLVLGAFIGVNF</sequence>
<keyword evidence="4 6" id="KW-0472">Membrane</keyword>
<dbReference type="InterPro" id="IPR037185">
    <property type="entry name" value="EmrE-like"/>
</dbReference>
<evidence type="ECO:0000256" key="6">
    <source>
        <dbReference type="SAM" id="Phobius"/>
    </source>
</evidence>
<feature type="transmembrane region" description="Helical" evidence="6">
    <location>
        <begin position="163"/>
        <end position="181"/>
    </location>
</feature>
<evidence type="ECO:0000313" key="8">
    <source>
        <dbReference type="Proteomes" id="UP001139887"/>
    </source>
</evidence>
<dbReference type="SUPFAM" id="SSF103481">
    <property type="entry name" value="Multidrug resistance efflux transporter EmrE"/>
    <property type="match status" value="1"/>
</dbReference>
<dbReference type="EMBL" id="JANBUW010000971">
    <property type="protein sequence ID" value="KAJ2844825.1"/>
    <property type="molecule type" value="Genomic_DNA"/>
</dbReference>
<feature type="transmembrane region" description="Helical" evidence="6">
    <location>
        <begin position="193"/>
        <end position="213"/>
    </location>
</feature>
<keyword evidence="2 6" id="KW-0812">Transmembrane</keyword>
<evidence type="ECO:0000313" key="7">
    <source>
        <dbReference type="EMBL" id="KAJ2844825.1"/>
    </source>
</evidence>
<evidence type="ECO:0000256" key="2">
    <source>
        <dbReference type="ARBA" id="ARBA00022692"/>
    </source>
</evidence>
<evidence type="ECO:0008006" key="9">
    <source>
        <dbReference type="Google" id="ProtNLM"/>
    </source>
</evidence>
<organism evidence="7 8">
    <name type="scientific">Coemansia brasiliensis</name>
    <dbReference type="NCBI Taxonomy" id="2650707"/>
    <lineage>
        <taxon>Eukaryota</taxon>
        <taxon>Fungi</taxon>
        <taxon>Fungi incertae sedis</taxon>
        <taxon>Zoopagomycota</taxon>
        <taxon>Kickxellomycotina</taxon>
        <taxon>Kickxellomycetes</taxon>
        <taxon>Kickxellales</taxon>
        <taxon>Kickxellaceae</taxon>
        <taxon>Coemansia</taxon>
    </lineage>
</organism>
<feature type="transmembrane region" description="Helical" evidence="6">
    <location>
        <begin position="292"/>
        <end position="312"/>
    </location>
</feature>
<feature type="transmembrane region" description="Helical" evidence="6">
    <location>
        <begin position="128"/>
        <end position="151"/>
    </location>
</feature>
<protein>
    <recommendedName>
        <fullName evidence="9">EamA domain-containing protein</fullName>
    </recommendedName>
</protein>
<accession>A0A9W8I4K0</accession>
<keyword evidence="3 6" id="KW-1133">Transmembrane helix</keyword>
<dbReference type="GO" id="GO:0000329">
    <property type="term" value="C:fungal-type vacuole membrane"/>
    <property type="evidence" value="ECO:0007669"/>
    <property type="project" value="TreeGrafter"/>
</dbReference>
<keyword evidence="8" id="KW-1185">Reference proteome</keyword>
<proteinExistence type="predicted"/>
<dbReference type="Proteomes" id="UP001139887">
    <property type="component" value="Unassembled WGS sequence"/>
</dbReference>
<gene>
    <name evidence="7" type="ORF">IWW36_005031</name>
</gene>
<evidence type="ECO:0000256" key="1">
    <source>
        <dbReference type="ARBA" id="ARBA00004141"/>
    </source>
</evidence>
<evidence type="ECO:0000256" key="5">
    <source>
        <dbReference type="SAM" id="MobiDB-lite"/>
    </source>
</evidence>
<evidence type="ECO:0000256" key="3">
    <source>
        <dbReference type="ARBA" id="ARBA00022989"/>
    </source>
</evidence>
<feature type="region of interest" description="Disordered" evidence="5">
    <location>
        <begin position="36"/>
        <end position="65"/>
    </location>
</feature>
<dbReference type="PANTHER" id="PTHR23051:SF0">
    <property type="entry name" value="SOLUTE CARRIER FAMILY 35 MEMBER F5"/>
    <property type="match status" value="1"/>
</dbReference>
<feature type="transmembrane region" description="Helical" evidence="6">
    <location>
        <begin position="318"/>
        <end position="335"/>
    </location>
</feature>
<reference evidence="7" key="1">
    <citation type="submission" date="2022-07" db="EMBL/GenBank/DDBJ databases">
        <title>Phylogenomic reconstructions and comparative analyses of Kickxellomycotina fungi.</title>
        <authorList>
            <person name="Reynolds N.K."/>
            <person name="Stajich J.E."/>
            <person name="Barry K."/>
            <person name="Grigoriev I.V."/>
            <person name="Crous P."/>
            <person name="Smith M.E."/>
        </authorList>
    </citation>
    <scope>NUCLEOTIDE SEQUENCE</scope>
    <source>
        <strain evidence="7">NRRL 1566</strain>
    </source>
</reference>